<reference evidence="3 4" key="1">
    <citation type="journal article" date="2014" name="BMC Genomics">
        <title>Comparative genome sequencing reveals chemotype-specific gene clusters in the toxigenic black mold Stachybotrys.</title>
        <authorList>
            <person name="Semeiks J."/>
            <person name="Borek D."/>
            <person name="Otwinowski Z."/>
            <person name="Grishin N.V."/>
        </authorList>
    </citation>
    <scope>NUCLEOTIDE SEQUENCE [LARGE SCALE GENOMIC DNA]</scope>
    <source>
        <strain evidence="4">CBS 109288 / IBT 7711</strain>
    </source>
</reference>
<keyword evidence="4" id="KW-1185">Reference proteome</keyword>
<evidence type="ECO:0000259" key="2">
    <source>
        <dbReference type="Pfam" id="PF00248"/>
    </source>
</evidence>
<dbReference type="HOGENOM" id="CLU_023205_7_0_1"/>
<sequence length="417" mass="45163">MDGTIVPQPDALAKPRITSLIPPLILGTATFNTQHVKDPLQMPYRQIVSRALELGVNGFDTSPYYGPSETLLGDALAAHVITHGTPRESYVLITKAGRIGPKEFDYSPEHVCRSVRRSLERLHTSYLDLVYLHDAEFVTAEEVLEAVQALRQLQAQGLIRHVGISGFPVDVLCSLAELVLAKTKVPLDVVLSYGHFTIQNHYLGLVDCAATASRQSPLDRFKSAGVDVVVNASMLGMGLLTQTGIPTGEEAHSAPGRGALIAKWHPSPPGLRLACRRLGAIAEAEGYRLEDVALRWSMEAYARVGAMAGVGVELPGSCGVRVGASVMGVTTIAELEQTVQLWEQILRAHEVPQLGATLSFADGNTGFGEGPIFRLVQEKMWPALAEWKGYAWASPEPGFRNERQATGDCGTIREVRL</sequence>
<dbReference type="PANTHER" id="PTHR42686">
    <property type="entry name" value="GH17980P-RELATED"/>
    <property type="match status" value="1"/>
</dbReference>
<dbReference type="AlphaFoldDB" id="A0A084AL78"/>
<dbReference type="SUPFAM" id="SSF51430">
    <property type="entry name" value="NAD(P)-linked oxidoreductase"/>
    <property type="match status" value="1"/>
</dbReference>
<dbReference type="OrthoDB" id="5286008at2759"/>
<evidence type="ECO:0000256" key="1">
    <source>
        <dbReference type="ARBA" id="ARBA00023002"/>
    </source>
</evidence>
<dbReference type="Gene3D" id="3.20.20.100">
    <property type="entry name" value="NADP-dependent oxidoreductase domain"/>
    <property type="match status" value="1"/>
</dbReference>
<dbReference type="PRINTS" id="PR00069">
    <property type="entry name" value="ALDKETRDTASE"/>
</dbReference>
<dbReference type="InterPro" id="IPR020471">
    <property type="entry name" value="AKR"/>
</dbReference>
<dbReference type="PANTHER" id="PTHR42686:SF1">
    <property type="entry name" value="GH17980P-RELATED"/>
    <property type="match status" value="1"/>
</dbReference>
<evidence type="ECO:0000313" key="4">
    <source>
        <dbReference type="Proteomes" id="UP000028045"/>
    </source>
</evidence>
<dbReference type="InterPro" id="IPR036812">
    <property type="entry name" value="NAD(P)_OxRdtase_dom_sf"/>
</dbReference>
<dbReference type="EMBL" id="KL648673">
    <property type="protein sequence ID" value="KEY66057.1"/>
    <property type="molecule type" value="Genomic_DNA"/>
</dbReference>
<dbReference type="GO" id="GO:0005829">
    <property type="term" value="C:cytosol"/>
    <property type="evidence" value="ECO:0007669"/>
    <property type="project" value="TreeGrafter"/>
</dbReference>
<dbReference type="GO" id="GO:0045290">
    <property type="term" value="F:D-arabinose 1-dehydrogenase [NAD(P)+] activity"/>
    <property type="evidence" value="ECO:0007669"/>
    <property type="project" value="TreeGrafter"/>
</dbReference>
<proteinExistence type="predicted"/>
<protein>
    <recommendedName>
        <fullName evidence="2">NADP-dependent oxidoreductase domain-containing protein</fullName>
    </recommendedName>
</protein>
<accession>A0A084AL78</accession>
<dbReference type="Proteomes" id="UP000028045">
    <property type="component" value="Unassembled WGS sequence"/>
</dbReference>
<organism evidence="3 4">
    <name type="scientific">Stachybotrys chartarum (strain CBS 109288 / IBT 7711)</name>
    <name type="common">Toxic black mold</name>
    <name type="synonym">Stilbospora chartarum</name>
    <dbReference type="NCBI Taxonomy" id="1280523"/>
    <lineage>
        <taxon>Eukaryota</taxon>
        <taxon>Fungi</taxon>
        <taxon>Dikarya</taxon>
        <taxon>Ascomycota</taxon>
        <taxon>Pezizomycotina</taxon>
        <taxon>Sordariomycetes</taxon>
        <taxon>Hypocreomycetidae</taxon>
        <taxon>Hypocreales</taxon>
        <taxon>Stachybotryaceae</taxon>
        <taxon>Stachybotrys</taxon>
    </lineage>
</organism>
<dbReference type="InterPro" id="IPR023210">
    <property type="entry name" value="NADP_OxRdtase_dom"/>
</dbReference>
<dbReference type="Pfam" id="PF00248">
    <property type="entry name" value="Aldo_ket_red"/>
    <property type="match status" value="1"/>
</dbReference>
<gene>
    <name evidence="3" type="ORF">S7711_09422</name>
</gene>
<feature type="domain" description="NADP-dependent oxidoreductase" evidence="2">
    <location>
        <begin position="23"/>
        <end position="354"/>
    </location>
</feature>
<keyword evidence="1" id="KW-0560">Oxidoreductase</keyword>
<evidence type="ECO:0000313" key="3">
    <source>
        <dbReference type="EMBL" id="KEY66057.1"/>
    </source>
</evidence>
<dbReference type="GO" id="GO:0070485">
    <property type="term" value="P:dehydro-D-arabinono-1,4-lactone biosynthetic process"/>
    <property type="evidence" value="ECO:0007669"/>
    <property type="project" value="TreeGrafter"/>
</dbReference>
<name>A0A084AL78_STACB</name>